<dbReference type="EMBL" id="CAXDID020000048">
    <property type="protein sequence ID" value="CAL6004076.1"/>
    <property type="molecule type" value="Genomic_DNA"/>
</dbReference>
<accession>A0ABP1HWX0</accession>
<sequence length="399" mass="46543">MTNGNKHKITTLQLTEFWGEYYLRESAVFDYIYKQKVYNKKYKQLIKYLQPIKCFKPILKILKKYQQLTVLSLLRTSTYRYNQTLNEELQLLFQSSLCLRKNVLVQNLQVIFYICGYLQYVADYQLFVISFFEQLLAASERNRQVGKGTLQPLQQVCKQLEFGGCLKTIQLQYMYQPFKQKSIVSETHSLRRSGSKLSYKYIQTQQDLPSLNSAVSPAGFEFKKMKNISLLQQVVTVRTSSDPSSFINKQSCYIKYSSQLNSTYVQNSSRIWNSVILISFGDSDLNLLLLRHNIKTYILMTRVCTATLCSIYMFVDLFRIQILQPNTLEHQIFSAHLQLVPSPTLVFNVGFFDSLIFKSHGRQSDIVEHVMGVVIQQQVIIYVNIMILQMCNYKNLLTL</sequence>
<protein>
    <submittedName>
        <fullName evidence="1">Hypothetical_protein</fullName>
    </submittedName>
</protein>
<dbReference type="Proteomes" id="UP001642409">
    <property type="component" value="Unassembled WGS sequence"/>
</dbReference>
<organism evidence="1 2">
    <name type="scientific">Hexamita inflata</name>
    <dbReference type="NCBI Taxonomy" id="28002"/>
    <lineage>
        <taxon>Eukaryota</taxon>
        <taxon>Metamonada</taxon>
        <taxon>Diplomonadida</taxon>
        <taxon>Hexamitidae</taxon>
        <taxon>Hexamitinae</taxon>
        <taxon>Hexamita</taxon>
    </lineage>
</organism>
<name>A0ABP1HWX0_9EUKA</name>
<reference evidence="1 2" key="1">
    <citation type="submission" date="2024-07" db="EMBL/GenBank/DDBJ databases">
        <authorList>
            <person name="Akdeniz Z."/>
        </authorList>
    </citation>
    <scope>NUCLEOTIDE SEQUENCE [LARGE SCALE GENOMIC DNA]</scope>
</reference>
<gene>
    <name evidence="1" type="ORF">HINF_LOCUS18711</name>
</gene>
<keyword evidence="2" id="KW-1185">Reference proteome</keyword>
<proteinExistence type="predicted"/>
<evidence type="ECO:0000313" key="2">
    <source>
        <dbReference type="Proteomes" id="UP001642409"/>
    </source>
</evidence>
<comment type="caution">
    <text evidence="1">The sequence shown here is derived from an EMBL/GenBank/DDBJ whole genome shotgun (WGS) entry which is preliminary data.</text>
</comment>
<evidence type="ECO:0000313" key="1">
    <source>
        <dbReference type="EMBL" id="CAL6004076.1"/>
    </source>
</evidence>